<keyword evidence="1 3" id="KW-0547">Nucleotide-binding</keyword>
<dbReference type="PROSITE" id="PS50901">
    <property type="entry name" value="FTSK"/>
    <property type="match status" value="1"/>
</dbReference>
<reference evidence="6" key="2">
    <citation type="submission" date="2021-04" db="EMBL/GenBank/DDBJ databases">
        <title>Saccharothrix algeriensis WGS.</title>
        <authorList>
            <person name="Stuskova K."/>
            <person name="Hakalova E."/>
            <person name="Tebbal A.B."/>
            <person name="Eichmeier A."/>
        </authorList>
    </citation>
    <scope>NUCLEOTIDE SEQUENCE</scope>
    <source>
        <strain evidence="6">NRRL B-24137</strain>
    </source>
</reference>
<dbReference type="EMBL" id="CP072788">
    <property type="protein sequence ID" value="QTR05430.1"/>
    <property type="molecule type" value="Genomic_DNA"/>
</dbReference>
<reference evidence="5 8" key="1">
    <citation type="submission" date="2021-01" db="EMBL/GenBank/DDBJ databases">
        <title>Sequencing the genomes of 1000 actinobacteria strains.</title>
        <authorList>
            <person name="Klenk H.-P."/>
        </authorList>
    </citation>
    <scope>NUCLEOTIDE SEQUENCE [LARGE SCALE GENOMIC DNA]</scope>
    <source>
        <strain evidence="5 8">DSM 44581</strain>
    </source>
</reference>
<keyword evidence="2 3" id="KW-0067">ATP-binding</keyword>
<feature type="binding site" evidence="3">
    <location>
        <begin position="410"/>
        <end position="417"/>
    </location>
    <ligand>
        <name>ATP</name>
        <dbReference type="ChEBI" id="CHEBI:30616"/>
    </ligand>
</feature>
<keyword evidence="8" id="KW-1185">Reference proteome</keyword>
<evidence type="ECO:0000256" key="3">
    <source>
        <dbReference type="PROSITE-ProRule" id="PRU00289"/>
    </source>
</evidence>
<evidence type="ECO:0000259" key="4">
    <source>
        <dbReference type="PROSITE" id="PS50901"/>
    </source>
</evidence>
<dbReference type="EMBL" id="JAFBCL010000001">
    <property type="protein sequence ID" value="MBM7811645.1"/>
    <property type="molecule type" value="Genomic_DNA"/>
</dbReference>
<dbReference type="InterPro" id="IPR027417">
    <property type="entry name" value="P-loop_NTPase"/>
</dbReference>
<evidence type="ECO:0000313" key="7">
    <source>
        <dbReference type="Proteomes" id="UP000671828"/>
    </source>
</evidence>
<dbReference type="GO" id="GO:0051301">
    <property type="term" value="P:cell division"/>
    <property type="evidence" value="ECO:0007669"/>
    <property type="project" value="UniProtKB-KW"/>
</dbReference>
<accession>A0A8T8I4U2</accession>
<evidence type="ECO:0000256" key="1">
    <source>
        <dbReference type="ARBA" id="ARBA00022741"/>
    </source>
</evidence>
<gene>
    <name evidence="6" type="ORF">J7S33_12900</name>
    <name evidence="5" type="ORF">JOE68_002510</name>
</gene>
<name>A0A8T8I4U2_9PSEU</name>
<evidence type="ECO:0000313" key="8">
    <source>
        <dbReference type="Proteomes" id="UP001195724"/>
    </source>
</evidence>
<organism evidence="6 7">
    <name type="scientific">Saccharothrix algeriensis</name>
    <dbReference type="NCBI Taxonomy" id="173560"/>
    <lineage>
        <taxon>Bacteria</taxon>
        <taxon>Bacillati</taxon>
        <taxon>Actinomycetota</taxon>
        <taxon>Actinomycetes</taxon>
        <taxon>Pseudonocardiales</taxon>
        <taxon>Pseudonocardiaceae</taxon>
        <taxon>Saccharothrix</taxon>
    </lineage>
</organism>
<dbReference type="RefSeq" id="WP_204842509.1">
    <property type="nucleotide sequence ID" value="NZ_JAFBCL010000001.1"/>
</dbReference>
<dbReference type="InterPro" id="IPR002543">
    <property type="entry name" value="FtsK_dom"/>
</dbReference>
<evidence type="ECO:0000256" key="2">
    <source>
        <dbReference type="ARBA" id="ARBA00022840"/>
    </source>
</evidence>
<dbReference type="SUPFAM" id="SSF52540">
    <property type="entry name" value="P-loop containing nucleoside triphosphate hydrolases"/>
    <property type="match status" value="1"/>
</dbReference>
<dbReference type="Pfam" id="PF01580">
    <property type="entry name" value="FtsK_SpoIIIE"/>
    <property type="match status" value="1"/>
</dbReference>
<feature type="domain" description="FtsK" evidence="4">
    <location>
        <begin position="392"/>
        <end position="597"/>
    </location>
</feature>
<dbReference type="InterPro" id="IPR050206">
    <property type="entry name" value="FtsK/SpoIIIE/SftA"/>
</dbReference>
<dbReference type="PANTHER" id="PTHR22683:SF41">
    <property type="entry name" value="DNA TRANSLOCASE FTSK"/>
    <property type="match status" value="1"/>
</dbReference>
<dbReference type="Proteomes" id="UP001195724">
    <property type="component" value="Unassembled WGS sequence"/>
</dbReference>
<dbReference type="Gene3D" id="3.40.50.300">
    <property type="entry name" value="P-loop containing nucleotide triphosphate hydrolases"/>
    <property type="match status" value="2"/>
</dbReference>
<dbReference type="AlphaFoldDB" id="A0A8T8I4U2"/>
<keyword evidence="6" id="KW-0132">Cell division</keyword>
<protein>
    <submittedName>
        <fullName evidence="6">Cell division protein FtsK</fullName>
    </submittedName>
</protein>
<dbReference type="GO" id="GO:0003677">
    <property type="term" value="F:DNA binding"/>
    <property type="evidence" value="ECO:0007669"/>
    <property type="project" value="InterPro"/>
</dbReference>
<proteinExistence type="predicted"/>
<evidence type="ECO:0000313" key="5">
    <source>
        <dbReference type="EMBL" id="MBM7811645.1"/>
    </source>
</evidence>
<dbReference type="PANTHER" id="PTHR22683">
    <property type="entry name" value="SPORULATION PROTEIN RELATED"/>
    <property type="match status" value="1"/>
</dbReference>
<sequence length="921" mass="101483">MSRRDERRRRIEDSFEEFRRAVAATLGNASRELRRLADDRARDMFEVMVRGQGVDRALADPLLARALKKEEFEQRLAATLVDRVEAFREWSERGPGRLTALVDAVSPGPASWPPERWLGTPGTADGSEGVPELWRIGTGVVRSAPEPQSFPVAVPLLDHAHLHVTSTPESRQTADAVVENLLLRLVSYFQPGLVHVHVWDVDQLTGSLPGLYPLTRAGLLTVHDPARLHELLDELSDHIRRVHTGVLVEGHQSVRAVGGRRTEPWRVAVLFGNRRALREEHQQQLQRVARNGLACGVQLIIVDIPVTVNSPIETVAIAADRTATTTMTGKHVAVALDPPFPPNQVPRACAAIADKREERRLRLSAFADLLPERLWQDSSAAGVVAPVGYDEGEPVHVALGDTSPHALIGGPSGSGKTNFLYAMLGSLAARYHPDELELYLLDFKEGVSFAQFAPGRKDPTWLPHARLVGVNVNTDREFGVALLRFLADEMRRRADAAKQHEVVKLEQLREEDPGGHWPRIIAVIDEFQYLFGERDQVTAQATALLEDVARRGRSQGIHLVLSSQDVSGIEGFWGKSAIFEQFTLRIALPKARRVLAEPQNDAAVELPRWHAVVNHESGVRPGNEIARIPDATGRGTFDKLQAELHARRPPELAEPILFDGSRVPDLRALPDFRSLGPVDGSPTVLLGQVIDVAGSAARVRFARTPGRNIAVLGSLAEDAAAVLGSAALSLARQHEPARARFSLACLAEDAWPHAEKLCKRLQDAGHTADLLRLDGVAGLLSEVAGELTESVTGERELPLDPHYLVVYAVDAAHTLLEQQKGPGRVSGLDHLRTVLKHGPENRTHLLGWWRGVQRLKNSLPPGVYDDIGAWLAFDVQGKELLSFGPEQVMAWSPRPRRALFFDRFEHSRPQVVIPFDTGEET</sequence>
<dbReference type="GO" id="GO:0005524">
    <property type="term" value="F:ATP binding"/>
    <property type="evidence" value="ECO:0007669"/>
    <property type="project" value="UniProtKB-UniRule"/>
</dbReference>
<keyword evidence="6" id="KW-0131">Cell cycle</keyword>
<evidence type="ECO:0000313" key="6">
    <source>
        <dbReference type="EMBL" id="QTR05430.1"/>
    </source>
</evidence>
<dbReference type="Proteomes" id="UP000671828">
    <property type="component" value="Chromosome"/>
</dbReference>
<dbReference type="CDD" id="cd01127">
    <property type="entry name" value="TrwB_TraG_TraD_VirD4"/>
    <property type="match status" value="1"/>
</dbReference>